<feature type="region of interest" description="Disordered" evidence="5">
    <location>
        <begin position="358"/>
        <end position="381"/>
    </location>
</feature>
<dbReference type="InterPro" id="IPR017452">
    <property type="entry name" value="GPCR_Rhodpsn_7TM"/>
</dbReference>
<dbReference type="InterPro" id="IPR019427">
    <property type="entry name" value="7TM_GPCR_serpentine_rcpt_Srw"/>
</dbReference>
<dbReference type="PANTHER" id="PTHR22751:SF54">
    <property type="entry name" value="G-PROTEIN COUPLED RECEPTORS FAMILY 1 PROFILE DOMAIN-CONTAINING PROTEIN"/>
    <property type="match status" value="1"/>
</dbReference>
<dbReference type="eggNOG" id="ENOG502TG8D">
    <property type="taxonomic scope" value="Eukaryota"/>
</dbReference>
<feature type="transmembrane region" description="Helical" evidence="6">
    <location>
        <begin position="156"/>
        <end position="176"/>
    </location>
</feature>
<dbReference type="PROSITE" id="PS50262">
    <property type="entry name" value="G_PROTEIN_RECEP_F1_2"/>
    <property type="match status" value="1"/>
</dbReference>
<evidence type="ECO:0000256" key="2">
    <source>
        <dbReference type="ARBA" id="ARBA00022692"/>
    </source>
</evidence>
<feature type="transmembrane region" description="Helical" evidence="6">
    <location>
        <begin position="35"/>
        <end position="56"/>
    </location>
</feature>
<feature type="transmembrane region" description="Helical" evidence="6">
    <location>
        <begin position="318"/>
        <end position="337"/>
    </location>
</feature>
<organism evidence="8 9">
    <name type="scientific">Caenorhabditis tropicalis</name>
    <dbReference type="NCBI Taxonomy" id="1561998"/>
    <lineage>
        <taxon>Eukaryota</taxon>
        <taxon>Metazoa</taxon>
        <taxon>Ecdysozoa</taxon>
        <taxon>Nematoda</taxon>
        <taxon>Chromadorea</taxon>
        <taxon>Rhabditida</taxon>
        <taxon>Rhabditina</taxon>
        <taxon>Rhabditomorpha</taxon>
        <taxon>Rhabditoidea</taxon>
        <taxon>Rhabditidae</taxon>
        <taxon>Peloderinae</taxon>
        <taxon>Caenorhabditis</taxon>
    </lineage>
</organism>
<reference evidence="9" key="1">
    <citation type="submission" date="2016-11" db="UniProtKB">
        <authorList>
            <consortium name="WormBaseParasite"/>
        </authorList>
    </citation>
    <scope>IDENTIFICATION</scope>
</reference>
<dbReference type="PANTHER" id="PTHR22751">
    <property type="entry name" value="G-PROTEIN COUPLED RECEPTOR-RELATED"/>
    <property type="match status" value="1"/>
</dbReference>
<keyword evidence="4 6" id="KW-0472">Membrane</keyword>
<evidence type="ECO:0000313" key="9">
    <source>
        <dbReference type="WBParaSite" id="Csp11.Scaffold630.g21730.t1"/>
    </source>
</evidence>
<evidence type="ECO:0000256" key="1">
    <source>
        <dbReference type="ARBA" id="ARBA00004370"/>
    </source>
</evidence>
<evidence type="ECO:0000313" key="8">
    <source>
        <dbReference type="Proteomes" id="UP000095282"/>
    </source>
</evidence>
<evidence type="ECO:0000256" key="4">
    <source>
        <dbReference type="ARBA" id="ARBA00023136"/>
    </source>
</evidence>
<evidence type="ECO:0000256" key="5">
    <source>
        <dbReference type="SAM" id="MobiDB-lite"/>
    </source>
</evidence>
<keyword evidence="3 6" id="KW-1133">Transmembrane helix</keyword>
<proteinExistence type="predicted"/>
<dbReference type="AlphaFoldDB" id="A0A1I7V2G2"/>
<dbReference type="STRING" id="1561998.A0A1I7V2G2"/>
<accession>A0A1I7V2G2</accession>
<dbReference type="GO" id="GO:0008528">
    <property type="term" value="F:G protein-coupled peptide receptor activity"/>
    <property type="evidence" value="ECO:0007669"/>
    <property type="project" value="InterPro"/>
</dbReference>
<protein>
    <submittedName>
        <fullName evidence="9">G_PROTEIN_RECEP_F1_2 domain-containing protein</fullName>
    </submittedName>
</protein>
<evidence type="ECO:0000256" key="3">
    <source>
        <dbReference type="ARBA" id="ARBA00022989"/>
    </source>
</evidence>
<name>A0A1I7V2G2_9PELO</name>
<comment type="subcellular location">
    <subcellularLocation>
        <location evidence="1">Membrane</location>
    </subcellularLocation>
</comment>
<feature type="compositionally biased region" description="Polar residues" evidence="5">
    <location>
        <begin position="358"/>
        <end position="370"/>
    </location>
</feature>
<dbReference type="SUPFAM" id="SSF81321">
    <property type="entry name" value="Family A G protein-coupled receptor-like"/>
    <property type="match status" value="1"/>
</dbReference>
<dbReference type="GO" id="GO:0016020">
    <property type="term" value="C:membrane"/>
    <property type="evidence" value="ECO:0007669"/>
    <property type="project" value="UniProtKB-SubCell"/>
</dbReference>
<dbReference type="WBParaSite" id="Csp11.Scaffold630.g21730.t1">
    <property type="protein sequence ID" value="Csp11.Scaffold630.g21730.t1"/>
    <property type="gene ID" value="Csp11.Scaffold630.g21730"/>
</dbReference>
<evidence type="ECO:0000256" key="6">
    <source>
        <dbReference type="SAM" id="Phobius"/>
    </source>
</evidence>
<dbReference type="Proteomes" id="UP000095282">
    <property type="component" value="Unplaced"/>
</dbReference>
<sequence length="381" mass="42848">MSLYAPEDFEGFSESSKTTWVPIANSILHIAIDLTEFQCVIAFIGVIANLFHLIVLSRKSIPKTSVNVIMIGIGVCDLFNMGFNGYDTLVALVETSDKCRPPASYLWKVIGFWASALEDHSRRLSSLFGVLMASTRYLVIRNALNPKFDIFSKPKFALITMLIAFLFSTFLTLYFWSRYRFVEVKPWNPPIECQGFPIGYTAPQYKSSLEDIYLIELTLGLQIFSVVDGLFKIIPTIMFPILTFLLVKELKKAASSRKRMSTETKEEHSKTDQTTKLVALMAIFYIIAEGPIGILFVIQGIITKPFGIVEMTVNLIDIFGTFFSMNAIMHCVICLAVSSQYQKAAKQTFCFGRWSKRTSPLSKPSVSTDPTARKATVKNET</sequence>
<keyword evidence="8" id="KW-1185">Reference proteome</keyword>
<feature type="transmembrane region" description="Helical" evidence="6">
    <location>
        <begin position="229"/>
        <end position="247"/>
    </location>
</feature>
<dbReference type="Pfam" id="PF10324">
    <property type="entry name" value="7TM_GPCR_Srw"/>
    <property type="match status" value="1"/>
</dbReference>
<dbReference type="Gene3D" id="1.20.1070.10">
    <property type="entry name" value="Rhodopsin 7-helix transmembrane proteins"/>
    <property type="match status" value="1"/>
</dbReference>
<dbReference type="CDD" id="cd14978">
    <property type="entry name" value="7tmA_FMRFamide_R-like"/>
    <property type="match status" value="1"/>
</dbReference>
<feature type="domain" description="G-protein coupled receptors family 1 profile" evidence="7">
    <location>
        <begin position="48"/>
        <end position="334"/>
    </location>
</feature>
<feature type="transmembrane region" description="Helical" evidence="6">
    <location>
        <begin position="277"/>
        <end position="298"/>
    </location>
</feature>
<evidence type="ECO:0000259" key="7">
    <source>
        <dbReference type="PROSITE" id="PS50262"/>
    </source>
</evidence>
<keyword evidence="2 6" id="KW-0812">Transmembrane</keyword>